<keyword evidence="3" id="KW-1185">Reference proteome</keyword>
<sequence>MFLSLRRWLIAIAAGLYLYFLLPATAVIFYELYHLTGFGPVYWGYSAFKAGGYYFGAWDYQLLSCVLVALLIGAAPAVFRRNKPNEQA</sequence>
<accession>A0ABT3ST86</accession>
<keyword evidence="1" id="KW-1133">Transmembrane helix</keyword>
<keyword evidence="1" id="KW-0812">Transmembrane</keyword>
<dbReference type="Proteomes" id="UP001143307">
    <property type="component" value="Unassembled WGS sequence"/>
</dbReference>
<protein>
    <submittedName>
        <fullName evidence="2">Uncharacterized protein</fullName>
    </submittedName>
</protein>
<gene>
    <name evidence="2" type="ORF">EYC87_05720</name>
</gene>
<proteinExistence type="predicted"/>
<evidence type="ECO:0000256" key="1">
    <source>
        <dbReference type="SAM" id="Phobius"/>
    </source>
</evidence>
<keyword evidence="1" id="KW-0472">Membrane</keyword>
<comment type="caution">
    <text evidence="2">The sequence shown here is derived from an EMBL/GenBank/DDBJ whole genome shotgun (WGS) entry which is preliminary data.</text>
</comment>
<dbReference type="EMBL" id="SHNP01000002">
    <property type="protein sequence ID" value="MCX2973084.1"/>
    <property type="molecule type" value="Genomic_DNA"/>
</dbReference>
<evidence type="ECO:0000313" key="3">
    <source>
        <dbReference type="Proteomes" id="UP001143307"/>
    </source>
</evidence>
<feature type="transmembrane region" description="Helical" evidence="1">
    <location>
        <begin position="60"/>
        <end position="79"/>
    </location>
</feature>
<feature type="transmembrane region" description="Helical" evidence="1">
    <location>
        <begin position="7"/>
        <end position="30"/>
    </location>
</feature>
<name>A0ABT3ST86_9GAMM</name>
<reference evidence="2" key="1">
    <citation type="submission" date="2019-02" db="EMBL/GenBank/DDBJ databases">
        <authorList>
            <person name="Li S.-H."/>
        </authorList>
    </citation>
    <scope>NUCLEOTIDE SEQUENCE</scope>
    <source>
        <strain evidence="2">IMCC8485</strain>
    </source>
</reference>
<evidence type="ECO:0000313" key="2">
    <source>
        <dbReference type="EMBL" id="MCX2973084.1"/>
    </source>
</evidence>
<organism evidence="2 3">
    <name type="scientific">Candidatus Seongchinamella marina</name>
    <dbReference type="NCBI Taxonomy" id="2518990"/>
    <lineage>
        <taxon>Bacteria</taxon>
        <taxon>Pseudomonadati</taxon>
        <taxon>Pseudomonadota</taxon>
        <taxon>Gammaproteobacteria</taxon>
        <taxon>Cellvibrionales</taxon>
        <taxon>Halieaceae</taxon>
        <taxon>Seongchinamella</taxon>
    </lineage>
</organism>